<dbReference type="SUPFAM" id="SSF54909">
    <property type="entry name" value="Dimeric alpha+beta barrel"/>
    <property type="match status" value="1"/>
</dbReference>
<dbReference type="AlphaFoldDB" id="A0A345ZW24"/>
<feature type="domain" description="ABM" evidence="1">
    <location>
        <begin position="17"/>
        <end position="78"/>
    </location>
</feature>
<dbReference type="KEGG" id="ptaw:DW352_11705"/>
<dbReference type="InterPro" id="IPR007138">
    <property type="entry name" value="ABM_dom"/>
</dbReference>
<evidence type="ECO:0000313" key="2">
    <source>
        <dbReference type="EMBL" id="AXK81121.1"/>
    </source>
</evidence>
<dbReference type="InterPro" id="IPR011008">
    <property type="entry name" value="Dimeric_a/b-barrel"/>
</dbReference>
<dbReference type="OrthoDB" id="8114098at2"/>
<dbReference type="EMBL" id="CP031417">
    <property type="protein sequence ID" value="AXK81121.1"/>
    <property type="molecule type" value="Genomic_DNA"/>
</dbReference>
<dbReference type="RefSeq" id="WP_115691431.1">
    <property type="nucleotide sequence ID" value="NZ_CP031417.1"/>
</dbReference>
<evidence type="ECO:0000313" key="3">
    <source>
        <dbReference type="Proteomes" id="UP000254889"/>
    </source>
</evidence>
<proteinExistence type="predicted"/>
<organism evidence="2 3">
    <name type="scientific">Pseudolabrys taiwanensis</name>
    <dbReference type="NCBI Taxonomy" id="331696"/>
    <lineage>
        <taxon>Bacteria</taxon>
        <taxon>Pseudomonadati</taxon>
        <taxon>Pseudomonadota</taxon>
        <taxon>Alphaproteobacteria</taxon>
        <taxon>Hyphomicrobiales</taxon>
        <taxon>Xanthobacteraceae</taxon>
        <taxon>Pseudolabrys</taxon>
    </lineage>
</organism>
<accession>A0A345ZW24</accession>
<reference evidence="2 3" key="1">
    <citation type="submission" date="2018-07" db="EMBL/GenBank/DDBJ databases">
        <authorList>
            <person name="Quirk P.G."/>
            <person name="Krulwich T.A."/>
        </authorList>
    </citation>
    <scope>NUCLEOTIDE SEQUENCE [LARGE SCALE GENOMIC DNA]</scope>
    <source>
        <strain evidence="2 3">CC-BB4</strain>
    </source>
</reference>
<protein>
    <recommendedName>
        <fullName evidence="1">ABM domain-containing protein</fullName>
    </recommendedName>
</protein>
<keyword evidence="3" id="KW-1185">Reference proteome</keyword>
<dbReference type="Pfam" id="PF03992">
    <property type="entry name" value="ABM"/>
    <property type="match status" value="1"/>
</dbReference>
<dbReference type="Proteomes" id="UP000254889">
    <property type="component" value="Chromosome"/>
</dbReference>
<evidence type="ECO:0000259" key="1">
    <source>
        <dbReference type="Pfam" id="PF03992"/>
    </source>
</evidence>
<sequence>MALTALADKGNVLHIYDFRVQPGMEDEFIKLFEEFDYSDDNPMHKSDAQVRDGVLCRDTSDPGRFFLIGEWKSIEEHKKILKVVAEMRPKFALLVDGGPAKFQPIYAEVVLSTPIEYLQPKG</sequence>
<gene>
    <name evidence="2" type="ORF">DW352_11705</name>
</gene>
<name>A0A345ZW24_9HYPH</name>
<dbReference type="Gene3D" id="3.30.70.100">
    <property type="match status" value="1"/>
</dbReference>